<accession>A0ABX0MJY0</accession>
<sequence length="80" mass="8874">MPGEGATRQGAVWRGLPWRGLPWRGPAWHGPALTRLRGILCCRIVIVVHLTSHPLHTPADLPRTGTQAAQDGRWKHCLLD</sequence>
<reference evidence="1 2" key="1">
    <citation type="submission" date="2019-10" db="EMBL/GenBank/DDBJ databases">
        <title>Taxonomy of Antarctic Massilia spp.: description of Massilia rubra sp. nov., Massilia aquatica sp. nov., Massilia mucilaginosa sp. nov., Massilia frigida sp. nov. isolated from streams, lakes and regoliths.</title>
        <authorList>
            <person name="Holochova P."/>
            <person name="Sedlacek I."/>
            <person name="Kralova S."/>
            <person name="Maslanova I."/>
            <person name="Busse H.-J."/>
            <person name="Stankova E."/>
            <person name="Vrbovska V."/>
            <person name="Kovarovic V."/>
            <person name="Bartak M."/>
            <person name="Svec P."/>
            <person name="Pantucek R."/>
        </authorList>
    </citation>
    <scope>NUCLEOTIDE SEQUENCE [LARGE SCALE GENOMIC DNA]</scope>
    <source>
        <strain evidence="1 2">CCM 8694</strain>
    </source>
</reference>
<comment type="caution">
    <text evidence="1">The sequence shown here is derived from an EMBL/GenBank/DDBJ whole genome shotgun (WGS) entry which is preliminary data.</text>
</comment>
<name>A0ABX0MJY0_9BURK</name>
<protein>
    <submittedName>
        <fullName evidence="1">Uncharacterized protein</fullName>
    </submittedName>
</protein>
<gene>
    <name evidence="1" type="ORF">F1735_12355</name>
</gene>
<evidence type="ECO:0000313" key="1">
    <source>
        <dbReference type="EMBL" id="NHZ63089.1"/>
    </source>
</evidence>
<keyword evidence="2" id="KW-1185">Reference proteome</keyword>
<organism evidence="1 2">
    <name type="scientific">Massilia genomosp. 1</name>
    <dbReference type="NCBI Taxonomy" id="2609280"/>
    <lineage>
        <taxon>Bacteria</taxon>
        <taxon>Pseudomonadati</taxon>
        <taxon>Pseudomonadota</taxon>
        <taxon>Betaproteobacteria</taxon>
        <taxon>Burkholderiales</taxon>
        <taxon>Oxalobacteraceae</taxon>
        <taxon>Telluria group</taxon>
        <taxon>Massilia</taxon>
    </lineage>
</organism>
<evidence type="ECO:0000313" key="2">
    <source>
        <dbReference type="Proteomes" id="UP000610594"/>
    </source>
</evidence>
<dbReference type="Proteomes" id="UP000610594">
    <property type="component" value="Unassembled WGS sequence"/>
</dbReference>
<proteinExistence type="predicted"/>
<dbReference type="EMBL" id="WHJF01000026">
    <property type="protein sequence ID" value="NHZ63089.1"/>
    <property type="molecule type" value="Genomic_DNA"/>
</dbReference>